<sequence>FDGETDNGGFELEMRCLGYVFHTTAAIQDLRNARPSLRGTSLQPPLHLRLANGFLLNAGETQLSHISKLAIADWQH</sequence>
<dbReference type="Proteomes" id="UP000823775">
    <property type="component" value="Unassembled WGS sequence"/>
</dbReference>
<name>A0ABS8RRR5_DATST</name>
<accession>A0ABS8RRR5</accession>
<reference evidence="1 2" key="1">
    <citation type="journal article" date="2021" name="BMC Genomics">
        <title>Datura genome reveals duplications of psychoactive alkaloid biosynthetic genes and high mutation rate following tissue culture.</title>
        <authorList>
            <person name="Rajewski A."/>
            <person name="Carter-House D."/>
            <person name="Stajich J."/>
            <person name="Litt A."/>
        </authorList>
    </citation>
    <scope>NUCLEOTIDE SEQUENCE [LARGE SCALE GENOMIC DNA]</scope>
    <source>
        <strain evidence="1">AR-01</strain>
    </source>
</reference>
<keyword evidence="2" id="KW-1185">Reference proteome</keyword>
<organism evidence="1 2">
    <name type="scientific">Datura stramonium</name>
    <name type="common">Jimsonweed</name>
    <name type="synonym">Common thornapple</name>
    <dbReference type="NCBI Taxonomy" id="4076"/>
    <lineage>
        <taxon>Eukaryota</taxon>
        <taxon>Viridiplantae</taxon>
        <taxon>Streptophyta</taxon>
        <taxon>Embryophyta</taxon>
        <taxon>Tracheophyta</taxon>
        <taxon>Spermatophyta</taxon>
        <taxon>Magnoliopsida</taxon>
        <taxon>eudicotyledons</taxon>
        <taxon>Gunneridae</taxon>
        <taxon>Pentapetalae</taxon>
        <taxon>asterids</taxon>
        <taxon>lamiids</taxon>
        <taxon>Solanales</taxon>
        <taxon>Solanaceae</taxon>
        <taxon>Solanoideae</taxon>
        <taxon>Datureae</taxon>
        <taxon>Datura</taxon>
    </lineage>
</organism>
<dbReference type="EMBL" id="JACEIK010000097">
    <property type="protein sequence ID" value="MCD7449502.1"/>
    <property type="molecule type" value="Genomic_DNA"/>
</dbReference>
<feature type="non-terminal residue" evidence="1">
    <location>
        <position position="1"/>
    </location>
</feature>
<protein>
    <submittedName>
        <fullName evidence="1">Uncharacterized protein</fullName>
    </submittedName>
</protein>
<proteinExistence type="predicted"/>
<evidence type="ECO:0000313" key="1">
    <source>
        <dbReference type="EMBL" id="MCD7449502.1"/>
    </source>
</evidence>
<gene>
    <name evidence="1" type="ORF">HAX54_052870</name>
</gene>
<comment type="caution">
    <text evidence="1">The sequence shown here is derived from an EMBL/GenBank/DDBJ whole genome shotgun (WGS) entry which is preliminary data.</text>
</comment>
<evidence type="ECO:0000313" key="2">
    <source>
        <dbReference type="Proteomes" id="UP000823775"/>
    </source>
</evidence>